<dbReference type="SUPFAM" id="SSF53335">
    <property type="entry name" value="S-adenosyl-L-methionine-dependent methyltransferases"/>
    <property type="match status" value="1"/>
</dbReference>
<gene>
    <name evidence="6" type="ORF">AB2B41_15290</name>
</gene>
<dbReference type="InterPro" id="IPR002941">
    <property type="entry name" value="DNA_methylase_N4/N6"/>
</dbReference>
<evidence type="ECO:0000256" key="2">
    <source>
        <dbReference type="ARBA" id="ARBA00022679"/>
    </source>
</evidence>
<dbReference type="SMART" id="SM00470">
    <property type="entry name" value="ParB"/>
    <property type="match status" value="1"/>
</dbReference>
<dbReference type="CDD" id="cd16403">
    <property type="entry name" value="ParB_N_like_MT"/>
    <property type="match status" value="1"/>
</dbReference>
<organism evidence="6 7">
    <name type="scientific">Sulfitobacter sediminis</name>
    <dbReference type="NCBI Taxonomy" id="3234186"/>
    <lineage>
        <taxon>Bacteria</taxon>
        <taxon>Pseudomonadati</taxon>
        <taxon>Pseudomonadota</taxon>
        <taxon>Alphaproteobacteria</taxon>
        <taxon>Rhodobacterales</taxon>
        <taxon>Roseobacteraceae</taxon>
        <taxon>Sulfitobacter</taxon>
    </lineage>
</organism>
<dbReference type="RefSeq" id="WP_367878680.1">
    <property type="nucleotide sequence ID" value="NZ_JBFNXX010000012.1"/>
</dbReference>
<dbReference type="Gene3D" id="3.90.1530.10">
    <property type="entry name" value="Conserved hypothetical protein from pyrococcus furiosus pfu- 392566-001, ParB domain"/>
    <property type="match status" value="1"/>
</dbReference>
<comment type="similarity">
    <text evidence="4">Belongs to the N(4)/N(6)-methyltransferase family.</text>
</comment>
<dbReference type="InterPro" id="IPR001091">
    <property type="entry name" value="RM_Methyltransferase"/>
</dbReference>
<dbReference type="EMBL" id="JBFNXX010000012">
    <property type="protein sequence ID" value="MEW9920977.1"/>
    <property type="molecule type" value="Genomic_DNA"/>
</dbReference>
<dbReference type="PIRSF" id="PIRSF036758">
    <property type="entry name" value="Aden_M_ParB"/>
    <property type="match status" value="1"/>
</dbReference>
<dbReference type="Pfam" id="PF02195">
    <property type="entry name" value="ParB_N"/>
    <property type="match status" value="1"/>
</dbReference>
<dbReference type="InterPro" id="IPR036086">
    <property type="entry name" value="ParB/Sulfiredoxin_sf"/>
</dbReference>
<reference evidence="6 7" key="1">
    <citation type="submission" date="2024-07" db="EMBL/GenBank/DDBJ databases">
        <title>Marimonas sp.nov., isolated from tidal-flat sediment.</title>
        <authorList>
            <person name="Jayan J.N."/>
            <person name="Lee S.S."/>
        </authorList>
    </citation>
    <scope>NUCLEOTIDE SEQUENCE [LARGE SCALE GENOMIC DNA]</scope>
    <source>
        <strain evidence="6 7">MJW-29</strain>
    </source>
</reference>
<keyword evidence="2" id="KW-0808">Transferase</keyword>
<dbReference type="InterPro" id="IPR015840">
    <property type="entry name" value="DNA_MeTrfase_ParB"/>
</dbReference>
<dbReference type="PRINTS" id="PR00508">
    <property type="entry name" value="S21N4MTFRASE"/>
</dbReference>
<dbReference type="Pfam" id="PF01555">
    <property type="entry name" value="N6_N4_Mtase"/>
    <property type="match status" value="1"/>
</dbReference>
<keyword evidence="1" id="KW-0489">Methyltransferase</keyword>
<comment type="catalytic activity">
    <reaction evidence="3">
        <text>a 2'-deoxyadenosine in DNA + S-adenosyl-L-methionine = an N(6)-methyl-2'-deoxyadenosine in DNA + S-adenosyl-L-homocysteine + H(+)</text>
        <dbReference type="Rhea" id="RHEA:15197"/>
        <dbReference type="Rhea" id="RHEA-COMP:12418"/>
        <dbReference type="Rhea" id="RHEA-COMP:12419"/>
        <dbReference type="ChEBI" id="CHEBI:15378"/>
        <dbReference type="ChEBI" id="CHEBI:57856"/>
        <dbReference type="ChEBI" id="CHEBI:59789"/>
        <dbReference type="ChEBI" id="CHEBI:90615"/>
        <dbReference type="ChEBI" id="CHEBI:90616"/>
        <dbReference type="EC" id="2.1.1.72"/>
    </reaction>
</comment>
<keyword evidence="7" id="KW-1185">Reference proteome</keyword>
<dbReference type="InterPro" id="IPR029063">
    <property type="entry name" value="SAM-dependent_MTases_sf"/>
</dbReference>
<accession>A0ABV3RPR0</accession>
<dbReference type="SUPFAM" id="SSF110849">
    <property type="entry name" value="ParB/Sulfiredoxin"/>
    <property type="match status" value="1"/>
</dbReference>
<evidence type="ECO:0000313" key="6">
    <source>
        <dbReference type="EMBL" id="MEW9920977.1"/>
    </source>
</evidence>
<dbReference type="InterPro" id="IPR003115">
    <property type="entry name" value="ParB_N"/>
</dbReference>
<sequence>MSQMHTPNRPLNITYRPVEALRPDPRNARVHPKSQIVQIKSAIEAFGFTNPVLIDEEDVLIAGHGRLRAAKELGLADVPTILLAGLDEDRKRVLRIADNKIALNAGWDFDLLKLELGELAALDLDLDLTLTGFSTGELDVILDDGDDPDDEVIPAAPKTPRTRPGDIWALGPHRIGCGDGRDVGFLRQVIGETAEIDAAFLDPPYNVRINGHANARGRHREFAMASGELDTEGFRRFLNETLGACAAVSRDGAVHFVCMDWRHMEDVTVVGRELYGELLNLCFWNKSNAGMGSLYRSRHELVFVYRVGRAPHTNMVELGKHGRNRTNVWDYASVNTLKGNRRADLDLHPTVKPVAMVADAICDVAKRGDLILDIFLGSGTSLIAAERAGRRFRGVDIDPVYVDVALARWTAMTGAEPKRVQEGASE</sequence>
<dbReference type="Gene3D" id="3.40.50.150">
    <property type="entry name" value="Vaccinia Virus protein VP39"/>
    <property type="match status" value="1"/>
</dbReference>
<comment type="caution">
    <text evidence="6">The sequence shown here is derived from an EMBL/GenBank/DDBJ whole genome shotgun (WGS) entry which is preliminary data.</text>
</comment>
<feature type="domain" description="ParB-like N-terminal" evidence="5">
    <location>
        <begin position="14"/>
        <end position="100"/>
    </location>
</feature>
<evidence type="ECO:0000256" key="3">
    <source>
        <dbReference type="ARBA" id="ARBA00047942"/>
    </source>
</evidence>
<evidence type="ECO:0000259" key="5">
    <source>
        <dbReference type="SMART" id="SM00470"/>
    </source>
</evidence>
<evidence type="ECO:0000313" key="7">
    <source>
        <dbReference type="Proteomes" id="UP001556098"/>
    </source>
</evidence>
<name>A0ABV3RPR0_9RHOB</name>
<proteinExistence type="inferred from homology"/>
<evidence type="ECO:0000256" key="1">
    <source>
        <dbReference type="ARBA" id="ARBA00022603"/>
    </source>
</evidence>
<protein>
    <recommendedName>
        <fullName evidence="4">Methyltransferase</fullName>
        <ecNumber evidence="4">2.1.1.-</ecNumber>
    </recommendedName>
</protein>
<dbReference type="EC" id="2.1.1.-" evidence="4"/>
<dbReference type="Proteomes" id="UP001556098">
    <property type="component" value="Unassembled WGS sequence"/>
</dbReference>
<evidence type="ECO:0000256" key="4">
    <source>
        <dbReference type="RuleBase" id="RU362026"/>
    </source>
</evidence>